<dbReference type="STRING" id="708197.A0A166Y2X2"/>
<evidence type="ECO:0000313" key="3">
    <source>
        <dbReference type="Proteomes" id="UP000076552"/>
    </source>
</evidence>
<gene>
    <name evidence="2" type="ORF">CT0861_01627</name>
</gene>
<dbReference type="EMBL" id="LFIV01000009">
    <property type="protein sequence ID" value="KZL77210.1"/>
    <property type="molecule type" value="Genomic_DNA"/>
</dbReference>
<accession>A0A166Y2X2</accession>
<feature type="signal peptide" evidence="1">
    <location>
        <begin position="1"/>
        <end position="18"/>
    </location>
</feature>
<dbReference type="AlphaFoldDB" id="A0A166Y2X2"/>
<evidence type="ECO:0000256" key="1">
    <source>
        <dbReference type="SAM" id="SignalP"/>
    </source>
</evidence>
<dbReference type="Proteomes" id="UP000076552">
    <property type="component" value="Unassembled WGS sequence"/>
</dbReference>
<organism evidence="2 3">
    <name type="scientific">Colletotrichum tofieldiae</name>
    <dbReference type="NCBI Taxonomy" id="708197"/>
    <lineage>
        <taxon>Eukaryota</taxon>
        <taxon>Fungi</taxon>
        <taxon>Dikarya</taxon>
        <taxon>Ascomycota</taxon>
        <taxon>Pezizomycotina</taxon>
        <taxon>Sordariomycetes</taxon>
        <taxon>Hypocreomycetidae</taxon>
        <taxon>Glomerellales</taxon>
        <taxon>Glomerellaceae</taxon>
        <taxon>Colletotrichum</taxon>
        <taxon>Colletotrichum spaethianum species complex</taxon>
    </lineage>
</organism>
<name>A0A166Y2X2_9PEZI</name>
<proteinExistence type="predicted"/>
<evidence type="ECO:0000313" key="2">
    <source>
        <dbReference type="EMBL" id="KZL77210.1"/>
    </source>
</evidence>
<comment type="caution">
    <text evidence="2">The sequence shown here is derived from an EMBL/GenBank/DDBJ whole genome shotgun (WGS) entry which is preliminary data.</text>
</comment>
<dbReference type="PANTHER" id="PTHR35605">
    <property type="entry name" value="ECP2 EFFECTOR PROTEIN DOMAIN-CONTAINING PROTEIN-RELATED"/>
    <property type="match status" value="1"/>
</dbReference>
<keyword evidence="3" id="KW-1185">Reference proteome</keyword>
<sequence>MRFDYLFALLPTLSVVLADAFVDLPTHEFIPRWEFEPFPGENVVLNGTIEQVLAELKQINPNYSPFSSAPHETVSSLSARHQHQIHERDSVFCDNPNWGRVHVLKSQIGLDYLKAVKGQPSAGPGPGNCGRVSCGYMTGIWFCNDNTHDITIESFYEIAEMVRVIEYYCAYGRKTDFNGQAFHRTGNWNVVLRGAAC</sequence>
<evidence type="ECO:0008006" key="4">
    <source>
        <dbReference type="Google" id="ProtNLM"/>
    </source>
</evidence>
<keyword evidence="1" id="KW-0732">Signal</keyword>
<reference evidence="2 3" key="1">
    <citation type="submission" date="2015-06" db="EMBL/GenBank/DDBJ databases">
        <title>Survival trade-offs in plant roots during colonization by closely related pathogenic and mutualistic fungi.</title>
        <authorList>
            <person name="Hacquard S."/>
            <person name="Kracher B."/>
            <person name="Hiruma K."/>
            <person name="Weinman A."/>
            <person name="Muench P."/>
            <person name="Garrido Oter R."/>
            <person name="Ver Loren van Themaat E."/>
            <person name="Dallerey J.-F."/>
            <person name="Damm U."/>
            <person name="Henrissat B."/>
            <person name="Lespinet O."/>
            <person name="Thon M."/>
            <person name="Kemen E."/>
            <person name="McHardy A.C."/>
            <person name="Schulze-Lefert P."/>
            <person name="O'Connell R.J."/>
        </authorList>
    </citation>
    <scope>NUCLEOTIDE SEQUENCE [LARGE SCALE GENOMIC DNA]</scope>
    <source>
        <strain evidence="2 3">0861</strain>
    </source>
</reference>
<feature type="chain" id="PRO_5007882595" description="Secreted protein" evidence="1">
    <location>
        <begin position="19"/>
        <end position="197"/>
    </location>
</feature>
<protein>
    <recommendedName>
        <fullName evidence="4">Secreted protein</fullName>
    </recommendedName>
</protein>
<dbReference type="PANTHER" id="PTHR35605:SF1">
    <property type="entry name" value="ECP2 EFFECTOR PROTEIN DOMAIN-CONTAINING PROTEIN-RELATED"/>
    <property type="match status" value="1"/>
</dbReference>